<protein>
    <submittedName>
        <fullName evidence="2">DNA binding domain, excisionase family</fullName>
    </submittedName>
    <submittedName>
        <fullName evidence="1">Helix-turn-helix domain-containing protein</fullName>
    </submittedName>
</protein>
<name>A0A133MN13_CLOPF</name>
<dbReference type="PATRIC" id="fig|1502.174.peg.3088"/>
<evidence type="ECO:0000313" key="2">
    <source>
        <dbReference type="EMBL" id="KXA05419.1"/>
    </source>
</evidence>
<proteinExistence type="predicted"/>
<comment type="caution">
    <text evidence="2">The sequence shown here is derived from an EMBL/GenBank/DDBJ whole genome shotgun (WGS) entry which is preliminary data.</text>
</comment>
<reference evidence="2 3" key="1">
    <citation type="submission" date="2016-01" db="EMBL/GenBank/DDBJ databases">
        <authorList>
            <person name="Oliw E.H."/>
        </authorList>
    </citation>
    <scope>NUCLEOTIDE SEQUENCE [LARGE SCALE GENOMIC DNA]</scope>
    <source>
        <strain evidence="2 3">MJR7757A</strain>
    </source>
</reference>
<dbReference type="Proteomes" id="UP000859547">
    <property type="component" value="Unassembled WGS sequence"/>
</dbReference>
<dbReference type="AlphaFoldDB" id="A0A133MN13"/>
<reference evidence="1" key="2">
    <citation type="journal article" date="2018" name="Genome Biol.">
        <title>SKESA: strategic k-mer extension for scrupulous assemblies.</title>
        <authorList>
            <person name="Souvorov A."/>
            <person name="Agarwala R."/>
            <person name="Lipman D.J."/>
        </authorList>
    </citation>
    <scope>NUCLEOTIDE SEQUENCE</scope>
    <source>
        <strain evidence="1">C8</strain>
    </source>
</reference>
<dbReference type="RefSeq" id="WP_060796862.1">
    <property type="nucleotide sequence ID" value="NZ_JAALMM010000014.1"/>
</dbReference>
<dbReference type="EMBL" id="LRPU01000198">
    <property type="protein sequence ID" value="KXA05419.1"/>
    <property type="molecule type" value="Genomic_DNA"/>
</dbReference>
<gene>
    <name evidence="2" type="ORF">HMPREF3222_03065</name>
    <name evidence="1" type="ORF">I9080_002468</name>
</gene>
<organism evidence="2 3">
    <name type="scientific">Clostridium perfringens</name>
    <dbReference type="NCBI Taxonomy" id="1502"/>
    <lineage>
        <taxon>Bacteria</taxon>
        <taxon>Bacillati</taxon>
        <taxon>Bacillota</taxon>
        <taxon>Clostridia</taxon>
        <taxon>Eubacteriales</taxon>
        <taxon>Clostridiaceae</taxon>
        <taxon>Clostridium</taxon>
    </lineage>
</organism>
<dbReference type="EMBL" id="DACTCB010000015">
    <property type="protein sequence ID" value="HAT4308635.1"/>
    <property type="molecule type" value="Genomic_DNA"/>
</dbReference>
<accession>A0A133MN13</accession>
<evidence type="ECO:0000313" key="3">
    <source>
        <dbReference type="Proteomes" id="UP000070646"/>
    </source>
</evidence>
<sequence>MSNILKIEEVSKRIGATVPYTRELCRKGIIKAKKVGKEWSVDSKEVDKYLGITTNEEELKKEIYIKELESKVKHYEFVLGAIQGNITNIELMLTNGVRK</sequence>
<dbReference type="Proteomes" id="UP000070646">
    <property type="component" value="Unassembled WGS sequence"/>
</dbReference>
<reference evidence="1" key="3">
    <citation type="submission" date="2020-07" db="EMBL/GenBank/DDBJ databases">
        <authorList>
            <consortium name="NCBI Pathogen Detection Project"/>
        </authorList>
    </citation>
    <scope>NUCLEOTIDE SEQUENCE</scope>
    <source>
        <strain evidence="1">C8</strain>
    </source>
</reference>
<evidence type="ECO:0000313" key="1">
    <source>
        <dbReference type="EMBL" id="HAT4308635.1"/>
    </source>
</evidence>